<dbReference type="PANTHER" id="PTHR33430:SF7">
    <property type="entry name" value="OS07G0240400 PROTEIN"/>
    <property type="match status" value="1"/>
</dbReference>
<name>J3LVJ0_ORYBR</name>
<keyword evidence="3" id="KW-1185">Reference proteome</keyword>
<keyword evidence="1" id="KW-0472">Membrane</keyword>
<keyword evidence="1" id="KW-1133">Transmembrane helix</keyword>
<keyword evidence="1" id="KW-0812">Transmembrane</keyword>
<protein>
    <submittedName>
        <fullName evidence="2">Uncharacterized protein</fullName>
    </submittedName>
</protein>
<dbReference type="HOGENOM" id="CLU_2298911_0_0_1"/>
<dbReference type="STRING" id="4533.J3LVJ0"/>
<feature type="transmembrane region" description="Helical" evidence="1">
    <location>
        <begin position="78"/>
        <end position="99"/>
    </location>
</feature>
<dbReference type="EnsemblPlants" id="OB04G11650.1">
    <property type="protein sequence ID" value="OB04G11650.1"/>
    <property type="gene ID" value="OB04G11650"/>
</dbReference>
<dbReference type="AlphaFoldDB" id="J3LVJ0"/>
<feature type="transmembrane region" description="Helical" evidence="1">
    <location>
        <begin position="39"/>
        <end position="58"/>
    </location>
</feature>
<evidence type="ECO:0000256" key="1">
    <source>
        <dbReference type="SAM" id="Phobius"/>
    </source>
</evidence>
<reference evidence="2" key="1">
    <citation type="journal article" date="2013" name="Nat. Commun.">
        <title>Whole-genome sequencing of Oryza brachyantha reveals mechanisms underlying Oryza genome evolution.</title>
        <authorList>
            <person name="Chen J."/>
            <person name="Huang Q."/>
            <person name="Gao D."/>
            <person name="Wang J."/>
            <person name="Lang Y."/>
            <person name="Liu T."/>
            <person name="Li B."/>
            <person name="Bai Z."/>
            <person name="Luis Goicoechea J."/>
            <person name="Liang C."/>
            <person name="Chen C."/>
            <person name="Zhang W."/>
            <person name="Sun S."/>
            <person name="Liao Y."/>
            <person name="Zhang X."/>
            <person name="Yang L."/>
            <person name="Song C."/>
            <person name="Wang M."/>
            <person name="Shi J."/>
            <person name="Liu G."/>
            <person name="Liu J."/>
            <person name="Zhou H."/>
            <person name="Zhou W."/>
            <person name="Yu Q."/>
            <person name="An N."/>
            <person name="Chen Y."/>
            <person name="Cai Q."/>
            <person name="Wang B."/>
            <person name="Liu B."/>
            <person name="Min J."/>
            <person name="Huang Y."/>
            <person name="Wu H."/>
            <person name="Li Z."/>
            <person name="Zhang Y."/>
            <person name="Yin Y."/>
            <person name="Song W."/>
            <person name="Jiang J."/>
            <person name="Jackson S.A."/>
            <person name="Wing R.A."/>
            <person name="Wang J."/>
            <person name="Chen M."/>
        </authorList>
    </citation>
    <scope>NUCLEOTIDE SEQUENCE [LARGE SCALE GENOMIC DNA]</scope>
    <source>
        <strain evidence="2">cv. IRGC 101232</strain>
    </source>
</reference>
<dbReference type="OMA" id="VMINRVT"/>
<evidence type="ECO:0000313" key="2">
    <source>
        <dbReference type="EnsemblPlants" id="OB04G11650.1"/>
    </source>
</evidence>
<evidence type="ECO:0000313" key="3">
    <source>
        <dbReference type="Proteomes" id="UP000006038"/>
    </source>
</evidence>
<dbReference type="Gramene" id="OB04G11650.1">
    <property type="protein sequence ID" value="OB04G11650.1"/>
    <property type="gene ID" value="OB04G11650"/>
</dbReference>
<accession>J3LVJ0</accession>
<proteinExistence type="predicted"/>
<reference evidence="2" key="2">
    <citation type="submission" date="2013-04" db="UniProtKB">
        <authorList>
            <consortium name="EnsemblPlants"/>
        </authorList>
    </citation>
    <scope>IDENTIFICATION</scope>
</reference>
<dbReference type="PANTHER" id="PTHR33430">
    <property type="entry name" value="MATERNAL EFFECT EMBRYO ARREST PROTEIN"/>
    <property type="match status" value="1"/>
</dbReference>
<dbReference type="Proteomes" id="UP000006038">
    <property type="component" value="Chromosome 4"/>
</dbReference>
<sequence length="101" mass="10795">ALRLKQFVRASPHYRRRSASSGSTTLSCTVMINRVTLRVGILTSTVGSVCSFLMTALINVVQVKLGCLDCGAPGGCWGALVLLAPTALLIYIGIVFYAFTR</sequence>
<organism evidence="2">
    <name type="scientific">Oryza brachyantha</name>
    <name type="common">malo sina</name>
    <dbReference type="NCBI Taxonomy" id="4533"/>
    <lineage>
        <taxon>Eukaryota</taxon>
        <taxon>Viridiplantae</taxon>
        <taxon>Streptophyta</taxon>
        <taxon>Embryophyta</taxon>
        <taxon>Tracheophyta</taxon>
        <taxon>Spermatophyta</taxon>
        <taxon>Magnoliopsida</taxon>
        <taxon>Liliopsida</taxon>
        <taxon>Poales</taxon>
        <taxon>Poaceae</taxon>
        <taxon>BOP clade</taxon>
        <taxon>Oryzoideae</taxon>
        <taxon>Oryzeae</taxon>
        <taxon>Oryzinae</taxon>
        <taxon>Oryza</taxon>
    </lineage>
</organism>